<dbReference type="EMBL" id="JARPWY010000013">
    <property type="protein sequence ID" value="MDT2513900.1"/>
    <property type="molecule type" value="Genomic_DNA"/>
</dbReference>
<feature type="binding site" evidence="2">
    <location>
        <begin position="213"/>
        <end position="214"/>
    </location>
    <ligand>
        <name>ATP</name>
        <dbReference type="ChEBI" id="CHEBI:30616"/>
    </ligand>
</feature>
<dbReference type="RefSeq" id="WP_311820685.1">
    <property type="nucleotide sequence ID" value="NZ_JARPWH010000012.1"/>
</dbReference>
<keyword evidence="2" id="KW-0067">ATP-binding</keyword>
<evidence type="ECO:0000313" key="5">
    <source>
        <dbReference type="EMBL" id="MDT2401769.1"/>
    </source>
</evidence>
<proteinExistence type="predicted"/>
<evidence type="ECO:0000256" key="2">
    <source>
        <dbReference type="PIRSR" id="PIRSR640198-2"/>
    </source>
</evidence>
<dbReference type="GO" id="GO:0005524">
    <property type="term" value="F:ATP binding"/>
    <property type="evidence" value="ECO:0007669"/>
    <property type="project" value="UniProtKB-KW"/>
</dbReference>
<reference evidence="5 8" key="1">
    <citation type="submission" date="2023-03" db="EMBL/GenBank/DDBJ databases">
        <authorList>
            <person name="Shen W."/>
            <person name="Cai J."/>
        </authorList>
    </citation>
    <scope>NUCLEOTIDE SEQUENCE</scope>
    <source>
        <strain evidence="5">P33-2</strain>
        <strain evidence="6 8">Y2</strain>
    </source>
</reference>
<evidence type="ECO:0000313" key="6">
    <source>
        <dbReference type="EMBL" id="MDT2513900.1"/>
    </source>
</evidence>
<dbReference type="PANTHER" id="PTHR13504:SF38">
    <property type="entry name" value="FIDO DOMAIN-CONTAINING PROTEIN"/>
    <property type="match status" value="1"/>
</dbReference>
<name>A0AAW8RUL2_ENTAV</name>
<evidence type="ECO:0000256" key="3">
    <source>
        <dbReference type="SAM" id="MobiDB-lite"/>
    </source>
</evidence>
<dbReference type="InterPro" id="IPR036597">
    <property type="entry name" value="Fido-like_dom_sf"/>
</dbReference>
<evidence type="ECO:0000313" key="8">
    <source>
        <dbReference type="Proteomes" id="UP001264335"/>
    </source>
</evidence>
<dbReference type="EMBL" id="JARPWH010000012">
    <property type="protein sequence ID" value="MDT2401769.1"/>
    <property type="molecule type" value="Genomic_DNA"/>
</dbReference>
<dbReference type="PANTHER" id="PTHR13504">
    <property type="entry name" value="FIDO DOMAIN-CONTAINING PROTEIN DDB_G0283145"/>
    <property type="match status" value="1"/>
</dbReference>
<dbReference type="PROSITE" id="PS51459">
    <property type="entry name" value="FIDO"/>
    <property type="match status" value="1"/>
</dbReference>
<dbReference type="Proteomes" id="UP001260773">
    <property type="component" value="Unassembled WGS sequence"/>
</dbReference>
<evidence type="ECO:0000259" key="4">
    <source>
        <dbReference type="PROSITE" id="PS51459"/>
    </source>
</evidence>
<feature type="domain" description="Fido" evidence="4">
    <location>
        <begin position="93"/>
        <end position="244"/>
    </location>
</feature>
<evidence type="ECO:0000256" key="1">
    <source>
        <dbReference type="PIRSR" id="PIRSR640198-1"/>
    </source>
</evidence>
<feature type="region of interest" description="Disordered" evidence="3">
    <location>
        <begin position="265"/>
        <end position="290"/>
    </location>
</feature>
<gene>
    <name evidence="5" type="ORF">P7D43_05235</name>
    <name evidence="6" type="ORF">P7D79_06580</name>
</gene>
<comment type="caution">
    <text evidence="5">The sequence shown here is derived from an EMBL/GenBank/DDBJ whole genome shotgun (WGS) entry which is preliminary data.</text>
</comment>
<dbReference type="Pfam" id="PF02661">
    <property type="entry name" value="Fic"/>
    <property type="match status" value="1"/>
</dbReference>
<feature type="active site" evidence="1">
    <location>
        <position position="177"/>
    </location>
</feature>
<sequence>MDIDKLDLVTRFQLEKKGNVHGSIYHVTQVEMAYNSNKIEGSRLSEKQTALIFENNIITPAENGEATKLDDIKEAENHFKGFDYILDHYEEPLSIDQIKTIQGLLKKGTSDEGNPLKPVGEFKVIDNVVGIGYTEVQTAAPDEVVSKLTELIKEYQANTPITLEKIVDFHVKFERIHPFADGNGRTGRLIMFKECLNHNIVPFVLKDVHRDFYYRGLNSWDDEKGYLLDTVGMEQDMYSEFLSKMNFRGNINDSKVPKNKFEERLIKGKENQSLTKGHSTKRKSNESKKL</sequence>
<dbReference type="InterPro" id="IPR040198">
    <property type="entry name" value="Fido_containing"/>
</dbReference>
<dbReference type="AlphaFoldDB" id="A0AAW8RUL2"/>
<feature type="binding site" evidence="2">
    <location>
        <begin position="181"/>
        <end position="188"/>
    </location>
    <ligand>
        <name>ATP</name>
        <dbReference type="ChEBI" id="CHEBI:30616"/>
    </ligand>
</feature>
<organism evidence="5 7">
    <name type="scientific">Enterococcus avium</name>
    <name type="common">Streptococcus avium</name>
    <dbReference type="NCBI Taxonomy" id="33945"/>
    <lineage>
        <taxon>Bacteria</taxon>
        <taxon>Bacillati</taxon>
        <taxon>Bacillota</taxon>
        <taxon>Bacilli</taxon>
        <taxon>Lactobacillales</taxon>
        <taxon>Enterococcaceae</taxon>
        <taxon>Enterococcus</taxon>
    </lineage>
</organism>
<dbReference type="Gene3D" id="1.10.3290.10">
    <property type="entry name" value="Fido-like domain"/>
    <property type="match status" value="1"/>
</dbReference>
<dbReference type="InterPro" id="IPR003812">
    <property type="entry name" value="Fido"/>
</dbReference>
<dbReference type="SUPFAM" id="SSF140931">
    <property type="entry name" value="Fic-like"/>
    <property type="match status" value="1"/>
</dbReference>
<evidence type="ECO:0000313" key="7">
    <source>
        <dbReference type="Proteomes" id="UP001260773"/>
    </source>
</evidence>
<protein>
    <submittedName>
        <fullName evidence="5">Fic family protein</fullName>
    </submittedName>
</protein>
<keyword evidence="2" id="KW-0547">Nucleotide-binding</keyword>
<accession>A0AAW8RUL2</accession>
<dbReference type="Proteomes" id="UP001264335">
    <property type="component" value="Unassembled WGS sequence"/>
</dbReference>